<dbReference type="PIRSF" id="PIRSF006402">
    <property type="entry name" value="UCP006402_thioredoxin"/>
    <property type="match status" value="1"/>
</dbReference>
<keyword evidence="4" id="KW-1185">Reference proteome</keyword>
<evidence type="ECO:0000313" key="4">
    <source>
        <dbReference type="Proteomes" id="UP000321532"/>
    </source>
</evidence>
<gene>
    <name evidence="3" type="primary">yyaL</name>
    <name evidence="3" type="ORF">AAE02nite_28980</name>
</gene>
<dbReference type="Proteomes" id="UP000321532">
    <property type="component" value="Unassembled WGS sequence"/>
</dbReference>
<dbReference type="InterPro" id="IPR008928">
    <property type="entry name" value="6-hairpin_glycosidase_sf"/>
</dbReference>
<dbReference type="SUPFAM" id="SSF52833">
    <property type="entry name" value="Thioredoxin-like"/>
    <property type="match status" value="1"/>
</dbReference>
<protein>
    <submittedName>
        <fullName evidence="3">Thioredoxin</fullName>
    </submittedName>
</protein>
<feature type="domain" description="Spermatogenesis-associated protein 20-like TRX" evidence="2">
    <location>
        <begin position="5"/>
        <end position="159"/>
    </location>
</feature>
<dbReference type="EMBL" id="BJYS01000021">
    <property type="protein sequence ID" value="GEO05234.1"/>
    <property type="molecule type" value="Genomic_DNA"/>
</dbReference>
<dbReference type="Pfam" id="PF03190">
    <property type="entry name" value="Thioredox_DsbH"/>
    <property type="match status" value="1"/>
</dbReference>
<evidence type="ECO:0000259" key="2">
    <source>
        <dbReference type="Pfam" id="PF03190"/>
    </source>
</evidence>
<feature type="coiled-coil region" evidence="1">
    <location>
        <begin position="375"/>
        <end position="402"/>
    </location>
</feature>
<dbReference type="Gene3D" id="3.40.30.10">
    <property type="entry name" value="Glutaredoxin"/>
    <property type="match status" value="1"/>
</dbReference>
<organism evidence="3 4">
    <name type="scientific">Adhaeribacter aerolatus</name>
    <dbReference type="NCBI Taxonomy" id="670289"/>
    <lineage>
        <taxon>Bacteria</taxon>
        <taxon>Pseudomonadati</taxon>
        <taxon>Bacteroidota</taxon>
        <taxon>Cytophagia</taxon>
        <taxon>Cytophagales</taxon>
        <taxon>Hymenobacteraceae</taxon>
        <taxon>Adhaeribacter</taxon>
    </lineage>
</organism>
<dbReference type="GO" id="GO:0005975">
    <property type="term" value="P:carbohydrate metabolic process"/>
    <property type="evidence" value="ECO:0007669"/>
    <property type="project" value="InterPro"/>
</dbReference>
<dbReference type="OrthoDB" id="9762614at2"/>
<dbReference type="InterPro" id="IPR036249">
    <property type="entry name" value="Thioredoxin-like_sf"/>
</dbReference>
<dbReference type="PANTHER" id="PTHR42899">
    <property type="entry name" value="SPERMATOGENESIS-ASSOCIATED PROTEIN 20"/>
    <property type="match status" value="1"/>
</dbReference>
<evidence type="ECO:0000313" key="3">
    <source>
        <dbReference type="EMBL" id="GEO05234.1"/>
    </source>
</evidence>
<evidence type="ECO:0000256" key="1">
    <source>
        <dbReference type="SAM" id="Coils"/>
    </source>
</evidence>
<proteinExistence type="predicted"/>
<reference evidence="3 4" key="1">
    <citation type="submission" date="2019-07" db="EMBL/GenBank/DDBJ databases">
        <title>Whole genome shotgun sequence of Adhaeribacter aerolatus NBRC 106133.</title>
        <authorList>
            <person name="Hosoyama A."/>
            <person name="Uohara A."/>
            <person name="Ohji S."/>
            <person name="Ichikawa N."/>
        </authorList>
    </citation>
    <scope>NUCLEOTIDE SEQUENCE [LARGE SCALE GENOMIC DNA]</scope>
    <source>
        <strain evidence="3 4">NBRC 106133</strain>
    </source>
</reference>
<dbReference type="InterPro" id="IPR004879">
    <property type="entry name" value="Ssp411-like_TRX"/>
</dbReference>
<dbReference type="Gene3D" id="1.50.10.20">
    <property type="match status" value="1"/>
</dbReference>
<dbReference type="AlphaFoldDB" id="A0A512AZV6"/>
<sequence length="676" mass="77466">MKKANRLLQETSPYLLQHAYNPVDWHPWGEEALTKARTENKPILVSIGYAACHWCHVMEHQSFEHESIAQVMNDNFVCIKVDREERPDVDQIYMDAIHAMGIQGGWPLNVFLNPEAKPFYGGTYFAPQQWVKILQNIAEAYRNHRDELDNSAEQFTEHLNLSELHKYGLQQSESDFNEADFQQLFNSLSARFDKVRGGMGQAPKFPMPVNYAFLLRYYHLTGEQTALDQVVLTLQEMAYGGIYDQAGGGFARYSVDADWLVPHFEKMLYDNGQLVSLYAEAFAVTQNPLFKEVVYETVAFAQRELMSAEGGFYSSLDADSEGEEGKFYVFKKEALQEILGSEEPLFSEYYNITEEGNWEHGVNILHRKTSDEAFARDHKLEVNELKRKVAAWKSKIMAVREKRVRPGLDDKILLSWNALMLKGLADAYKVFGEPDFLTLARQNAQFLLQHLRLDNALFHNYKNGRTTINGFLEDYALLIQALLALYQITFEENWLTEAKKLTDYTIRNFYDETEELFFFTDQTSEKLIARKKEIMDNVVPASNSVMATNLHFLSLFFDQEQYFQLSDAMLAKVKPLVVKEPSFLGNWASLYFLKIKPTAEIALVGSEAESIRQVLGRQFLPNAVLVGTTTDSNLPLLQDREPVNGQTTIFVCYNKACQLPVHTVAEAMEQINQIGN</sequence>
<accession>A0A512AZV6</accession>
<comment type="caution">
    <text evidence="3">The sequence shown here is derived from an EMBL/GenBank/DDBJ whole genome shotgun (WGS) entry which is preliminary data.</text>
</comment>
<dbReference type="CDD" id="cd02955">
    <property type="entry name" value="SSP411"/>
    <property type="match status" value="1"/>
</dbReference>
<name>A0A512AZV6_9BACT</name>
<dbReference type="RefSeq" id="WP_146898747.1">
    <property type="nucleotide sequence ID" value="NZ_BJYS01000021.1"/>
</dbReference>
<dbReference type="SUPFAM" id="SSF48208">
    <property type="entry name" value="Six-hairpin glycosidases"/>
    <property type="match status" value="1"/>
</dbReference>
<dbReference type="PANTHER" id="PTHR42899:SF1">
    <property type="entry name" value="SPERMATOGENESIS-ASSOCIATED PROTEIN 20"/>
    <property type="match status" value="1"/>
</dbReference>
<dbReference type="InterPro" id="IPR024705">
    <property type="entry name" value="Ssp411"/>
</dbReference>
<keyword evidence="1" id="KW-0175">Coiled coil</keyword>